<reference evidence="2" key="1">
    <citation type="submission" date="2023-10" db="EMBL/GenBank/DDBJ databases">
        <title>Characterization and genome sequence of Mycobacterium intracellulare ABSURDO, a novel pathogenic isolate with three colony morphotypes that vary in growth and acid-fastness.</title>
        <authorList>
            <person name="Jude B.A."/>
            <person name="Robinson R.T."/>
        </authorList>
    </citation>
    <scope>NUCLEOTIDE SEQUENCE</scope>
    <source>
        <strain evidence="2">ABSURDO Component B</strain>
    </source>
</reference>
<evidence type="ECO:0000313" key="2">
    <source>
        <dbReference type="EMBL" id="MDV7010839.1"/>
    </source>
</evidence>
<dbReference type="RefSeq" id="WP_317727149.1">
    <property type="nucleotide sequence ID" value="NZ_JAWLLC010000002.1"/>
</dbReference>
<organism evidence="2 3">
    <name type="scientific">Mycobacterium intracellulare</name>
    <dbReference type="NCBI Taxonomy" id="1767"/>
    <lineage>
        <taxon>Bacteria</taxon>
        <taxon>Bacillati</taxon>
        <taxon>Actinomycetota</taxon>
        <taxon>Actinomycetes</taxon>
        <taxon>Mycobacteriales</taxon>
        <taxon>Mycobacteriaceae</taxon>
        <taxon>Mycobacterium</taxon>
        <taxon>Mycobacterium avium complex (MAC)</taxon>
    </lineage>
</organism>
<gene>
    <name evidence="2" type="ORF">R4F53_00770</name>
</gene>
<sequence>MITPVEWAGLVAGSSVLSAAVTAVASRRPSMAKVFAENYRDVVERLAKVETRLDTVERERDAERQEHSVTKEMLRVALRWIREAVAWATGPRHTEFPPPPPELLKEL</sequence>
<evidence type="ECO:0000256" key="1">
    <source>
        <dbReference type="SAM" id="Coils"/>
    </source>
</evidence>
<feature type="coiled-coil region" evidence="1">
    <location>
        <begin position="39"/>
        <end position="66"/>
    </location>
</feature>
<evidence type="ECO:0000313" key="3">
    <source>
        <dbReference type="Proteomes" id="UP001187143"/>
    </source>
</evidence>
<dbReference type="Proteomes" id="UP001187143">
    <property type="component" value="Unassembled WGS sequence"/>
</dbReference>
<protein>
    <submittedName>
        <fullName evidence="2">Uncharacterized protein</fullName>
    </submittedName>
</protein>
<name>A0AAE4RB22_MYCIT</name>
<dbReference type="EMBL" id="JAWLLD010000001">
    <property type="protein sequence ID" value="MDV7010839.1"/>
    <property type="molecule type" value="Genomic_DNA"/>
</dbReference>
<proteinExistence type="predicted"/>
<accession>A0AAE4RB22</accession>
<keyword evidence="1" id="KW-0175">Coiled coil</keyword>
<dbReference type="AlphaFoldDB" id="A0AAE4RB22"/>
<comment type="caution">
    <text evidence="2">The sequence shown here is derived from an EMBL/GenBank/DDBJ whole genome shotgun (WGS) entry which is preliminary data.</text>
</comment>